<organism evidence="5 6">
    <name type="scientific">Sporosarcina quadrami</name>
    <dbReference type="NCBI Taxonomy" id="2762234"/>
    <lineage>
        <taxon>Bacteria</taxon>
        <taxon>Bacillati</taxon>
        <taxon>Bacillota</taxon>
        <taxon>Bacilli</taxon>
        <taxon>Bacillales</taxon>
        <taxon>Caryophanaceae</taxon>
        <taxon>Sporosarcina</taxon>
    </lineage>
</organism>
<evidence type="ECO:0000256" key="2">
    <source>
        <dbReference type="ARBA" id="ARBA00024438"/>
    </source>
</evidence>
<keyword evidence="3" id="KW-1133">Transmembrane helix</keyword>
<protein>
    <recommendedName>
        <fullName evidence="2">Anti-sigma-W factor RsiW</fullName>
    </recommendedName>
</protein>
<comment type="similarity">
    <text evidence="1">Belongs to the zinc-associated anti-sigma factor (ZAS) superfamily. Anti-sigma-W factor family.</text>
</comment>
<gene>
    <name evidence="5" type="ORF">H9649_04070</name>
</gene>
<feature type="domain" description="Putative zinc-finger" evidence="4">
    <location>
        <begin position="8"/>
        <end position="38"/>
    </location>
</feature>
<dbReference type="Pfam" id="PF13490">
    <property type="entry name" value="zf-HC2"/>
    <property type="match status" value="1"/>
</dbReference>
<evidence type="ECO:0000259" key="4">
    <source>
        <dbReference type="Pfam" id="PF13490"/>
    </source>
</evidence>
<reference evidence="5 6" key="1">
    <citation type="submission" date="2020-08" db="EMBL/GenBank/DDBJ databases">
        <title>A Genomic Blueprint of the Chicken Gut Microbiome.</title>
        <authorList>
            <person name="Gilroy R."/>
            <person name="Ravi A."/>
            <person name="Getino M."/>
            <person name="Pursley I."/>
            <person name="Horton D.L."/>
            <person name="Alikhan N.-F."/>
            <person name="Baker D."/>
            <person name="Gharbi K."/>
            <person name="Hall N."/>
            <person name="Watson M."/>
            <person name="Adriaenssens E.M."/>
            <person name="Foster-Nyarko E."/>
            <person name="Jarju S."/>
            <person name="Secka A."/>
            <person name="Antonio M."/>
            <person name="Oren A."/>
            <person name="Chaudhuri R."/>
            <person name="La Ragione R.M."/>
            <person name="Hildebrand F."/>
            <person name="Pallen M.J."/>
        </authorList>
    </citation>
    <scope>NUCLEOTIDE SEQUENCE [LARGE SCALE GENOMIC DNA]</scope>
    <source>
        <strain evidence="5 6">Sa2YVA2</strain>
    </source>
</reference>
<sequence length="210" mass="23338">MNTCQQPVIHLMHAYLDGDISRDEEQALQQHLSSCPQCNDMMEEFKMSEQLLQSASPIRAPEGFVSGVMTRLPKEKSQAGISRILRRHPLIAAAALFFLLMSATLFSNFSNNQQFSFTKQPNLIIEGETVVVPAGEIIKGDLVVKNGNVRIEGEVDGNVTVIRGSKYMASTAVVTGSIEEIDEAFDWLWYKIKLFVKDVIPSSDSEPTTE</sequence>
<dbReference type="Gene3D" id="1.10.10.1320">
    <property type="entry name" value="Anti-sigma factor, zinc-finger domain"/>
    <property type="match status" value="1"/>
</dbReference>
<evidence type="ECO:0000256" key="1">
    <source>
        <dbReference type="ARBA" id="ARBA00024353"/>
    </source>
</evidence>
<dbReference type="InterPro" id="IPR041916">
    <property type="entry name" value="Anti_sigma_zinc_sf"/>
</dbReference>
<proteinExistence type="inferred from homology"/>
<feature type="transmembrane region" description="Helical" evidence="3">
    <location>
        <begin position="90"/>
        <end position="109"/>
    </location>
</feature>
<accession>A0ABR8U6U3</accession>
<keyword evidence="3" id="KW-0812">Transmembrane</keyword>
<dbReference type="Proteomes" id="UP000626786">
    <property type="component" value="Unassembled WGS sequence"/>
</dbReference>
<keyword evidence="3" id="KW-0472">Membrane</keyword>
<dbReference type="InterPro" id="IPR027383">
    <property type="entry name" value="Znf_put"/>
</dbReference>
<comment type="caution">
    <text evidence="5">The sequence shown here is derived from an EMBL/GenBank/DDBJ whole genome shotgun (WGS) entry which is preliminary data.</text>
</comment>
<evidence type="ECO:0000313" key="6">
    <source>
        <dbReference type="Proteomes" id="UP000626786"/>
    </source>
</evidence>
<dbReference type="EMBL" id="JACSQN010000003">
    <property type="protein sequence ID" value="MBD7983746.1"/>
    <property type="molecule type" value="Genomic_DNA"/>
</dbReference>
<evidence type="ECO:0000313" key="5">
    <source>
        <dbReference type="EMBL" id="MBD7983746.1"/>
    </source>
</evidence>
<evidence type="ECO:0000256" key="3">
    <source>
        <dbReference type="SAM" id="Phobius"/>
    </source>
</evidence>
<keyword evidence="6" id="KW-1185">Reference proteome</keyword>
<name>A0ABR8U6U3_9BACL</name>
<dbReference type="RefSeq" id="WP_191693445.1">
    <property type="nucleotide sequence ID" value="NZ_JACSQN010000003.1"/>
</dbReference>